<dbReference type="Gene3D" id="3.40.50.300">
    <property type="entry name" value="P-loop containing nucleotide triphosphate hydrolases"/>
    <property type="match status" value="2"/>
</dbReference>
<sequence>MSFAHLGLAEPLVRAIEAKGYSEPTPIQRDSIPTLLEGRDLLGIAQTGTGKTAAFVLPSIQRLVAADKRVLPTHVRMLVLAPTRELASQIAESARGYGAFSKMSVATVFGGTSINKNRQDVSRGVDILVATPGRLIDCVEQGYINLSMIEILVLDEADQMLDLGFIHALKKIVRMVPRKRQTLFFSATMPVAIRDLAAQFLTDPATVSIKPASTTAERVDQSVVFCNQAEKQALLTIMLRETKIDRALVFTRTKHGADRVVKLLAGNGIASSAIHGNKSQPQRERALALFKSGEVPILVATDIAARGIDVSGVSHVFNFELPNVPEQYVHRIGRTARAGASGEAIAFCADDEKPYLKDIEKVTRQKIPVVALPDDFMRRADQLKAERVKAIGADPAPRVDRQRGPARPKASHNPRPAHGSRQHEPQPLGSRGGSSARGGGHGGQGQGGASGGNGGAGAGTGGRNYANASRRGGNGGGGGAGRRGGGGGGRSFA</sequence>
<dbReference type="RefSeq" id="WP_174193159.1">
    <property type="nucleotide sequence ID" value="NZ_JABULH010000002.1"/>
</dbReference>
<dbReference type="SMART" id="SM00487">
    <property type="entry name" value="DEXDc"/>
    <property type="match status" value="1"/>
</dbReference>
<dbReference type="InterPro" id="IPR011545">
    <property type="entry name" value="DEAD/DEAH_box_helicase_dom"/>
</dbReference>
<evidence type="ECO:0000256" key="7">
    <source>
        <dbReference type="SAM" id="MobiDB-lite"/>
    </source>
</evidence>
<dbReference type="GO" id="GO:0004386">
    <property type="term" value="F:helicase activity"/>
    <property type="evidence" value="ECO:0007669"/>
    <property type="project" value="UniProtKB-KW"/>
</dbReference>
<dbReference type="InterPro" id="IPR044742">
    <property type="entry name" value="DEAD/DEAH_RhlB"/>
</dbReference>
<dbReference type="InterPro" id="IPR001650">
    <property type="entry name" value="Helicase_C-like"/>
</dbReference>
<dbReference type="Proteomes" id="UP000621447">
    <property type="component" value="Unassembled WGS sequence"/>
</dbReference>
<keyword evidence="4" id="KW-0067">ATP-binding</keyword>
<dbReference type="InterPro" id="IPR014001">
    <property type="entry name" value="Helicase_ATP-bd"/>
</dbReference>
<reference evidence="11 12" key="1">
    <citation type="submission" date="2020-06" db="EMBL/GenBank/DDBJ databases">
        <title>Sphingomonas hominis sp. nov., a member of the Sphingomonas, isolated from the hair of a 22-year-old girl.</title>
        <authorList>
            <person name="Zhang D.-F."/>
            <person name="Cui X.-W."/>
        </authorList>
    </citation>
    <scope>NUCLEOTIDE SEQUENCE [LARGE SCALE GENOMIC DNA]</scope>
    <source>
        <strain evidence="11 12">HHU CXW</strain>
    </source>
</reference>
<keyword evidence="1" id="KW-0547">Nucleotide-binding</keyword>
<feature type="compositionally biased region" description="Gly residues" evidence="7">
    <location>
        <begin position="472"/>
        <end position="493"/>
    </location>
</feature>
<proteinExistence type="inferred from homology"/>
<dbReference type="Pfam" id="PF00270">
    <property type="entry name" value="DEAD"/>
    <property type="match status" value="1"/>
</dbReference>
<gene>
    <name evidence="11" type="ORF">HRV97_06455</name>
</gene>
<evidence type="ECO:0000259" key="10">
    <source>
        <dbReference type="PROSITE" id="PS51195"/>
    </source>
</evidence>
<dbReference type="InterPro" id="IPR050079">
    <property type="entry name" value="DEAD_box_RNA_helicase"/>
</dbReference>
<keyword evidence="2" id="KW-0378">Hydrolase</keyword>
<dbReference type="SUPFAM" id="SSF52540">
    <property type="entry name" value="P-loop containing nucleoside triphosphate hydrolases"/>
    <property type="match status" value="1"/>
</dbReference>
<feature type="region of interest" description="Disordered" evidence="7">
    <location>
        <begin position="387"/>
        <end position="493"/>
    </location>
</feature>
<comment type="similarity">
    <text evidence="5">Belongs to the DEAD box helicase family.</text>
</comment>
<feature type="domain" description="Helicase C-terminal" evidence="9">
    <location>
        <begin position="218"/>
        <end position="378"/>
    </location>
</feature>
<name>A0ABX2JNW8_9SPHN</name>
<evidence type="ECO:0000256" key="5">
    <source>
        <dbReference type="ARBA" id="ARBA00038437"/>
    </source>
</evidence>
<dbReference type="PANTHER" id="PTHR47959">
    <property type="entry name" value="ATP-DEPENDENT RNA HELICASE RHLE-RELATED"/>
    <property type="match status" value="1"/>
</dbReference>
<dbReference type="Pfam" id="PF00271">
    <property type="entry name" value="Helicase_C"/>
    <property type="match status" value="1"/>
</dbReference>
<keyword evidence="12" id="KW-1185">Reference proteome</keyword>
<evidence type="ECO:0000313" key="11">
    <source>
        <dbReference type="EMBL" id="NTS64797.1"/>
    </source>
</evidence>
<comment type="caution">
    <text evidence="11">The sequence shown here is derived from an EMBL/GenBank/DDBJ whole genome shotgun (WGS) entry which is preliminary data.</text>
</comment>
<evidence type="ECO:0000256" key="6">
    <source>
        <dbReference type="PROSITE-ProRule" id="PRU00552"/>
    </source>
</evidence>
<dbReference type="PROSITE" id="PS51194">
    <property type="entry name" value="HELICASE_CTER"/>
    <property type="match status" value="1"/>
</dbReference>
<evidence type="ECO:0000256" key="3">
    <source>
        <dbReference type="ARBA" id="ARBA00022806"/>
    </source>
</evidence>
<evidence type="ECO:0000256" key="1">
    <source>
        <dbReference type="ARBA" id="ARBA00022741"/>
    </source>
</evidence>
<evidence type="ECO:0000256" key="4">
    <source>
        <dbReference type="ARBA" id="ARBA00022840"/>
    </source>
</evidence>
<dbReference type="EMBL" id="JABULH010000002">
    <property type="protein sequence ID" value="NTS64797.1"/>
    <property type="molecule type" value="Genomic_DNA"/>
</dbReference>
<dbReference type="CDD" id="cd00268">
    <property type="entry name" value="DEADc"/>
    <property type="match status" value="1"/>
</dbReference>
<dbReference type="SMART" id="SM00490">
    <property type="entry name" value="HELICc"/>
    <property type="match status" value="1"/>
</dbReference>
<evidence type="ECO:0000256" key="2">
    <source>
        <dbReference type="ARBA" id="ARBA00022801"/>
    </source>
</evidence>
<dbReference type="PANTHER" id="PTHR47959:SF13">
    <property type="entry name" value="ATP-DEPENDENT RNA HELICASE RHLE"/>
    <property type="match status" value="1"/>
</dbReference>
<feature type="compositionally biased region" description="Gly residues" evidence="7">
    <location>
        <begin position="430"/>
        <end position="462"/>
    </location>
</feature>
<feature type="domain" description="DEAD-box RNA helicase Q" evidence="10">
    <location>
        <begin position="1"/>
        <end position="29"/>
    </location>
</feature>
<protein>
    <submittedName>
        <fullName evidence="11">DEAD/DEAH box helicase</fullName>
    </submittedName>
</protein>
<evidence type="ECO:0000259" key="8">
    <source>
        <dbReference type="PROSITE" id="PS51192"/>
    </source>
</evidence>
<feature type="short sequence motif" description="Q motif" evidence="6">
    <location>
        <begin position="1"/>
        <end position="29"/>
    </location>
</feature>
<dbReference type="InterPro" id="IPR014014">
    <property type="entry name" value="RNA_helicase_DEAD_Q_motif"/>
</dbReference>
<dbReference type="InterPro" id="IPR027417">
    <property type="entry name" value="P-loop_NTPase"/>
</dbReference>
<dbReference type="CDD" id="cd18787">
    <property type="entry name" value="SF2_C_DEAD"/>
    <property type="match status" value="1"/>
</dbReference>
<feature type="domain" description="Helicase ATP-binding" evidence="8">
    <location>
        <begin position="32"/>
        <end position="207"/>
    </location>
</feature>
<evidence type="ECO:0000313" key="12">
    <source>
        <dbReference type="Proteomes" id="UP000621447"/>
    </source>
</evidence>
<organism evidence="11 12">
    <name type="scientific">Sphingomonas hominis</name>
    <dbReference type="NCBI Taxonomy" id="2741495"/>
    <lineage>
        <taxon>Bacteria</taxon>
        <taxon>Pseudomonadati</taxon>
        <taxon>Pseudomonadota</taxon>
        <taxon>Alphaproteobacteria</taxon>
        <taxon>Sphingomonadales</taxon>
        <taxon>Sphingomonadaceae</taxon>
        <taxon>Sphingomonas</taxon>
    </lineage>
</organism>
<dbReference type="PROSITE" id="PS51195">
    <property type="entry name" value="Q_MOTIF"/>
    <property type="match status" value="1"/>
</dbReference>
<evidence type="ECO:0000259" key="9">
    <source>
        <dbReference type="PROSITE" id="PS51194"/>
    </source>
</evidence>
<accession>A0ABX2JNW8</accession>
<dbReference type="PROSITE" id="PS51192">
    <property type="entry name" value="HELICASE_ATP_BIND_1"/>
    <property type="match status" value="1"/>
</dbReference>
<keyword evidence="3 11" id="KW-0347">Helicase</keyword>